<dbReference type="GO" id="GO:0030276">
    <property type="term" value="F:clathrin binding"/>
    <property type="evidence" value="ECO:0007669"/>
    <property type="project" value="InterPro"/>
</dbReference>
<dbReference type="InterPro" id="IPR016024">
    <property type="entry name" value="ARM-type_fold"/>
</dbReference>
<name>A0AAV4FKE8_9GAST</name>
<keyword evidence="3" id="KW-0653">Protein transport</keyword>
<dbReference type="InterPro" id="IPR008152">
    <property type="entry name" value="Clathrin_a/b/g-adaptin_app_Ig"/>
</dbReference>
<dbReference type="InterPro" id="IPR013041">
    <property type="entry name" value="Clathrin_app_Ig-like_sf"/>
</dbReference>
<dbReference type="GO" id="GO:0012505">
    <property type="term" value="C:endomembrane system"/>
    <property type="evidence" value="ECO:0007669"/>
    <property type="project" value="UniProtKB-SubCell"/>
</dbReference>
<dbReference type="EMBL" id="BMAT01007891">
    <property type="protein sequence ID" value="GFR73753.1"/>
    <property type="molecule type" value="Genomic_DNA"/>
</dbReference>
<dbReference type="SUPFAM" id="SSF49348">
    <property type="entry name" value="Clathrin adaptor appendage domain"/>
    <property type="match status" value="1"/>
</dbReference>
<accession>A0AAV4FKE8</accession>
<dbReference type="InterPro" id="IPR002553">
    <property type="entry name" value="Clathrin/coatomer_adapt-like_N"/>
</dbReference>
<dbReference type="InterPro" id="IPR011989">
    <property type="entry name" value="ARM-like"/>
</dbReference>
<gene>
    <name evidence="9" type="ORF">ElyMa_003876900</name>
</gene>
<evidence type="ECO:0000256" key="3">
    <source>
        <dbReference type="ARBA" id="ARBA00022927"/>
    </source>
</evidence>
<keyword evidence="2" id="KW-0813">Transport</keyword>
<evidence type="ECO:0000259" key="8">
    <source>
        <dbReference type="Pfam" id="PF02883"/>
    </source>
</evidence>
<evidence type="ECO:0000256" key="2">
    <source>
        <dbReference type="ARBA" id="ARBA00022448"/>
    </source>
</evidence>
<dbReference type="SUPFAM" id="SSF48371">
    <property type="entry name" value="ARM repeat"/>
    <property type="match status" value="1"/>
</dbReference>
<feature type="region of interest" description="Disordered" evidence="6">
    <location>
        <begin position="547"/>
        <end position="571"/>
    </location>
</feature>
<dbReference type="PIRSF" id="PIRSF002291">
    <property type="entry name" value="AP_complex_beta"/>
    <property type="match status" value="1"/>
</dbReference>
<sequence length="712" mass="78735">MTDSKYFTTTKKGEIFELKAELNSDKKEKKKEAVKKVIASMTVGKDVSALFADVVNCMQTDNLELKKLVYLYLMNYAKTQPDVAIISVNTFVRDCEDPNPLIRALAVRTMGCIRVDKITEYLCEPLRKCLKDEDPYVRKTAAVCVAKLHDINAQLVEDQGFLDALKDLLSDSNPMVVANAVAAISEILETSDTAASSLEMNSNTINKLLTALNECTEWGQVFILDSISNYNPKDDKEAQSICERVTPRLAHANAAVVLSAVKPLLPIFVSSCRPDILKTEMKVFFVKYNDPIYVKLEKLDIMIRLTNQGNIAQVLAELKEYAAEVDVDFVRKSVRAIGRCAIKVEQAAERCVGTLLDLIQTKVNYVVQEAIVVIKDIFRKYPNKYESIIATLCENLDTLDEPEARASMIWIIGEYAERIDNADELLESFLEGFQDENTQVQLQLLTAIVKLFLKRPTDTQELVQQVLSLATQDSDNPDLRDRGYIYWRLLSTDPAAAKEVVLAEKPLISEETDLIEPTLLDELICHIASLASVYHKPPNAFVEGRGTMRRSLPRNQSGEAPLGEAAAAAPAAPIQQPTVIPGVDSLIGDLLDMDLGGPTPYQQQQMMNQMPPSAPAAQPQGAIDLLGEGLDNLLGGGGGGLDSLGLSDIFGSVSQSSFYTPPQEVWLPANKGKGLEVTGTYARRNKQIYMELTFTNKAMQPMMGFAIQFNKN</sequence>
<dbReference type="FunFam" id="1.25.10.10:FF:002056">
    <property type="entry name" value="AP complex subunit beta"/>
    <property type="match status" value="1"/>
</dbReference>
<dbReference type="Gene3D" id="2.60.40.1150">
    <property type="match status" value="1"/>
</dbReference>
<evidence type="ECO:0000313" key="10">
    <source>
        <dbReference type="Proteomes" id="UP000762676"/>
    </source>
</evidence>
<comment type="similarity">
    <text evidence="1">Belongs to the adaptor complexes large subunit family.</text>
</comment>
<dbReference type="InterPro" id="IPR013037">
    <property type="entry name" value="Clathrin_b-adaptin_app_Ig-like"/>
</dbReference>
<dbReference type="Gene3D" id="1.25.10.10">
    <property type="entry name" value="Leucine-rich Repeat Variant"/>
    <property type="match status" value="2"/>
</dbReference>
<comment type="caution">
    <text evidence="9">The sequence shown here is derived from an EMBL/GenBank/DDBJ whole genome shotgun (WGS) entry which is preliminary data.</text>
</comment>
<dbReference type="InterPro" id="IPR016342">
    <property type="entry name" value="AP_complex_bsu_1_2_4"/>
</dbReference>
<feature type="domain" description="Clathrin/coatomer adaptor adaptin-like N-terminal" evidence="7">
    <location>
        <begin position="274"/>
        <end position="493"/>
    </location>
</feature>
<dbReference type="FunFam" id="1.25.10.10:FF:001508">
    <property type="entry name" value="AP-2 complex subunit beta-like Protein"/>
    <property type="match status" value="1"/>
</dbReference>
<dbReference type="GO" id="GO:0016192">
    <property type="term" value="P:vesicle-mediated transport"/>
    <property type="evidence" value="ECO:0007669"/>
    <property type="project" value="InterPro"/>
</dbReference>
<keyword evidence="4" id="KW-0472">Membrane</keyword>
<dbReference type="Proteomes" id="UP000762676">
    <property type="component" value="Unassembled WGS sequence"/>
</dbReference>
<dbReference type="Pfam" id="PF02883">
    <property type="entry name" value="Alpha_adaptinC2"/>
    <property type="match status" value="1"/>
</dbReference>
<keyword evidence="10" id="KW-1185">Reference proteome</keyword>
<evidence type="ECO:0000256" key="5">
    <source>
        <dbReference type="ARBA" id="ARBA00029433"/>
    </source>
</evidence>
<organism evidence="9 10">
    <name type="scientific">Elysia marginata</name>
    <dbReference type="NCBI Taxonomy" id="1093978"/>
    <lineage>
        <taxon>Eukaryota</taxon>
        <taxon>Metazoa</taxon>
        <taxon>Spiralia</taxon>
        <taxon>Lophotrochozoa</taxon>
        <taxon>Mollusca</taxon>
        <taxon>Gastropoda</taxon>
        <taxon>Heterobranchia</taxon>
        <taxon>Euthyneura</taxon>
        <taxon>Panpulmonata</taxon>
        <taxon>Sacoglossa</taxon>
        <taxon>Placobranchoidea</taxon>
        <taxon>Plakobranchidae</taxon>
        <taxon>Elysia</taxon>
    </lineage>
</organism>
<feature type="domain" description="Clathrin adaptor alpha/beta/gamma-adaptin appendage Ig-like subdomain" evidence="8">
    <location>
        <begin position="663"/>
        <end position="712"/>
    </location>
</feature>
<reference evidence="9 10" key="1">
    <citation type="journal article" date="2021" name="Elife">
        <title>Chloroplast acquisition without the gene transfer in kleptoplastic sea slugs, Plakobranchus ocellatus.</title>
        <authorList>
            <person name="Maeda T."/>
            <person name="Takahashi S."/>
            <person name="Yoshida T."/>
            <person name="Shimamura S."/>
            <person name="Takaki Y."/>
            <person name="Nagai Y."/>
            <person name="Toyoda A."/>
            <person name="Suzuki Y."/>
            <person name="Arimoto A."/>
            <person name="Ishii H."/>
            <person name="Satoh N."/>
            <person name="Nishiyama T."/>
            <person name="Hasebe M."/>
            <person name="Maruyama T."/>
            <person name="Minagawa J."/>
            <person name="Obokata J."/>
            <person name="Shigenobu S."/>
        </authorList>
    </citation>
    <scope>NUCLEOTIDE SEQUENCE [LARGE SCALE GENOMIC DNA]</scope>
</reference>
<dbReference type="GO" id="GO:0030117">
    <property type="term" value="C:membrane coat"/>
    <property type="evidence" value="ECO:0007669"/>
    <property type="project" value="InterPro"/>
</dbReference>
<evidence type="ECO:0000256" key="1">
    <source>
        <dbReference type="ARBA" id="ARBA00006613"/>
    </source>
</evidence>
<dbReference type="InterPro" id="IPR026739">
    <property type="entry name" value="AP_beta"/>
</dbReference>
<proteinExistence type="inferred from homology"/>
<protein>
    <submittedName>
        <fullName evidence="9">AP complex subunit beta</fullName>
    </submittedName>
</protein>
<evidence type="ECO:0000259" key="7">
    <source>
        <dbReference type="Pfam" id="PF01602"/>
    </source>
</evidence>
<dbReference type="GO" id="GO:0006886">
    <property type="term" value="P:intracellular protein transport"/>
    <property type="evidence" value="ECO:0007669"/>
    <property type="project" value="InterPro"/>
</dbReference>
<dbReference type="AlphaFoldDB" id="A0AAV4FKE8"/>
<feature type="domain" description="Clathrin/coatomer adaptor adaptin-like N-terminal" evidence="7">
    <location>
        <begin position="12"/>
        <end position="262"/>
    </location>
</feature>
<feature type="non-terminal residue" evidence="9">
    <location>
        <position position="712"/>
    </location>
</feature>
<dbReference type="PANTHER" id="PTHR11134">
    <property type="entry name" value="ADAPTOR COMPLEX SUBUNIT BETA FAMILY MEMBER"/>
    <property type="match status" value="1"/>
</dbReference>
<dbReference type="Pfam" id="PF01602">
    <property type="entry name" value="Adaptin_N"/>
    <property type="match status" value="2"/>
</dbReference>
<evidence type="ECO:0000256" key="6">
    <source>
        <dbReference type="SAM" id="MobiDB-lite"/>
    </source>
</evidence>
<evidence type="ECO:0000256" key="4">
    <source>
        <dbReference type="ARBA" id="ARBA00023136"/>
    </source>
</evidence>
<comment type="subcellular location">
    <subcellularLocation>
        <location evidence="5">Endomembrane system</location>
        <topology evidence="5">Peripheral membrane protein</topology>
        <orientation evidence="5">Cytoplasmic side</orientation>
    </subcellularLocation>
</comment>
<evidence type="ECO:0000313" key="9">
    <source>
        <dbReference type="EMBL" id="GFR73753.1"/>
    </source>
</evidence>